<dbReference type="KEGG" id="cgy:CGLY_08880"/>
<accession>X5EC90</accession>
<dbReference type="EMBL" id="CP006842">
    <property type="protein sequence ID" value="AHW64221.1"/>
    <property type="molecule type" value="Genomic_DNA"/>
</dbReference>
<reference evidence="1 2" key="1">
    <citation type="journal article" date="2015" name="Int. J. Syst. Evol. Microbiol.">
        <title>Revisiting Corynebacterium glyciniphilum (ex Kubota et al., 1972) sp. nov., nom. rev., isolated from putrefied banana.</title>
        <authorList>
            <person name="Al-Dilaimi A."/>
            <person name="Bednarz H."/>
            <person name="Lomker A."/>
            <person name="Niehaus K."/>
            <person name="Kalinowski J."/>
            <person name="Ruckert C."/>
        </authorList>
    </citation>
    <scope>NUCLEOTIDE SEQUENCE [LARGE SCALE GENOMIC DNA]</scope>
    <source>
        <strain evidence="1">AJ 3170</strain>
    </source>
</reference>
<dbReference type="eggNOG" id="COG3832">
    <property type="taxonomic scope" value="Bacteria"/>
</dbReference>
<organism evidence="1 2">
    <name type="scientific">Corynebacterium glyciniphilum AJ 3170</name>
    <dbReference type="NCBI Taxonomy" id="1404245"/>
    <lineage>
        <taxon>Bacteria</taxon>
        <taxon>Bacillati</taxon>
        <taxon>Actinomycetota</taxon>
        <taxon>Actinomycetes</taxon>
        <taxon>Mycobacteriales</taxon>
        <taxon>Corynebacteriaceae</taxon>
        <taxon>Corynebacterium</taxon>
    </lineage>
</organism>
<keyword evidence="2" id="KW-1185">Reference proteome</keyword>
<dbReference type="HOGENOM" id="CLU_109315_0_0_11"/>
<dbReference type="Proteomes" id="UP000023703">
    <property type="component" value="Chromosome"/>
</dbReference>
<gene>
    <name evidence="1" type="ORF">CGLY_08880</name>
</gene>
<dbReference type="STRING" id="1404245.CGLY_08880"/>
<proteinExistence type="predicted"/>
<name>X5EC90_9CORY</name>
<protein>
    <submittedName>
        <fullName evidence="1">Uncharacterized protein</fullName>
    </submittedName>
</protein>
<evidence type="ECO:0000313" key="1">
    <source>
        <dbReference type="EMBL" id="AHW64221.1"/>
    </source>
</evidence>
<evidence type="ECO:0000313" key="2">
    <source>
        <dbReference type="Proteomes" id="UP000023703"/>
    </source>
</evidence>
<sequence length="187" mass="19444">MDAEIARVVQATGVAWDSMVRAFEAAGGAESSHADLAAAVHPLMVGSGVDNPGWWGQGATVAYEKQIGRRVTGQSSAGDFQVAASRTVDAKTTAGLAGDDSPAAVRDRVGAVITGDATVCLVGEPRVSDTPKRSYWRCSLEDGASLEVAVAPKNQTRVTVTLTVSDMVSAEQRETMRAVLKEILAGL</sequence>
<dbReference type="AlphaFoldDB" id="X5EC90"/>